<dbReference type="Proteomes" id="UP001396334">
    <property type="component" value="Unassembled WGS sequence"/>
</dbReference>
<evidence type="ECO:0000256" key="1">
    <source>
        <dbReference type="SAM" id="MobiDB-lite"/>
    </source>
</evidence>
<feature type="region of interest" description="Disordered" evidence="1">
    <location>
        <begin position="1"/>
        <end position="41"/>
    </location>
</feature>
<proteinExistence type="predicted"/>
<feature type="compositionally biased region" description="Basic and acidic residues" evidence="1">
    <location>
        <begin position="18"/>
        <end position="29"/>
    </location>
</feature>
<keyword evidence="3" id="KW-1185">Reference proteome</keyword>
<accession>A0ABR2U6Y2</accession>
<evidence type="ECO:0000313" key="2">
    <source>
        <dbReference type="EMBL" id="KAK9045477.1"/>
    </source>
</evidence>
<feature type="compositionally biased region" description="Basic and acidic residues" evidence="1">
    <location>
        <begin position="1"/>
        <end position="11"/>
    </location>
</feature>
<name>A0ABR2U6Y2_9ROSI</name>
<sequence length="98" mass="11431">MERERRMWERRIGRKPRALPENRSHKREAPTVSTTNSGRSLQEWYGGGLELWLIGGEKRRDRGPIPFSGHTQLLTFVFPLRWSKSSTFTGLEPLKVKP</sequence>
<gene>
    <name evidence="2" type="ORF">V6N11_051388</name>
</gene>
<protein>
    <submittedName>
        <fullName evidence="2">Uncharacterized protein</fullName>
    </submittedName>
</protein>
<comment type="caution">
    <text evidence="2">The sequence shown here is derived from an EMBL/GenBank/DDBJ whole genome shotgun (WGS) entry which is preliminary data.</text>
</comment>
<reference evidence="2 3" key="1">
    <citation type="journal article" date="2024" name="G3 (Bethesda)">
        <title>Genome assembly of Hibiscus sabdariffa L. provides insights into metabolisms of medicinal natural products.</title>
        <authorList>
            <person name="Kim T."/>
        </authorList>
    </citation>
    <scope>NUCLEOTIDE SEQUENCE [LARGE SCALE GENOMIC DNA]</scope>
    <source>
        <strain evidence="2">TK-2024</strain>
        <tissue evidence="2">Old leaves</tissue>
    </source>
</reference>
<organism evidence="2 3">
    <name type="scientific">Hibiscus sabdariffa</name>
    <name type="common">roselle</name>
    <dbReference type="NCBI Taxonomy" id="183260"/>
    <lineage>
        <taxon>Eukaryota</taxon>
        <taxon>Viridiplantae</taxon>
        <taxon>Streptophyta</taxon>
        <taxon>Embryophyta</taxon>
        <taxon>Tracheophyta</taxon>
        <taxon>Spermatophyta</taxon>
        <taxon>Magnoliopsida</taxon>
        <taxon>eudicotyledons</taxon>
        <taxon>Gunneridae</taxon>
        <taxon>Pentapetalae</taxon>
        <taxon>rosids</taxon>
        <taxon>malvids</taxon>
        <taxon>Malvales</taxon>
        <taxon>Malvaceae</taxon>
        <taxon>Malvoideae</taxon>
        <taxon>Hibiscus</taxon>
    </lineage>
</organism>
<dbReference type="EMBL" id="JBBPBN010000001">
    <property type="protein sequence ID" value="KAK9045477.1"/>
    <property type="molecule type" value="Genomic_DNA"/>
</dbReference>
<evidence type="ECO:0000313" key="3">
    <source>
        <dbReference type="Proteomes" id="UP001396334"/>
    </source>
</evidence>
<feature type="compositionally biased region" description="Polar residues" evidence="1">
    <location>
        <begin position="31"/>
        <end position="40"/>
    </location>
</feature>